<dbReference type="Proteomes" id="UP001362999">
    <property type="component" value="Unassembled WGS sequence"/>
</dbReference>
<evidence type="ECO:0000256" key="2">
    <source>
        <dbReference type="SAM" id="Phobius"/>
    </source>
</evidence>
<accession>A0AAV9Z5G8</accession>
<dbReference type="EMBL" id="JAWWNJ010000202">
    <property type="protein sequence ID" value="KAK6971882.1"/>
    <property type="molecule type" value="Genomic_DNA"/>
</dbReference>
<dbReference type="AlphaFoldDB" id="A0AAV9Z5G8"/>
<organism evidence="4 5">
    <name type="scientific">Favolaschia claudopus</name>
    <dbReference type="NCBI Taxonomy" id="2862362"/>
    <lineage>
        <taxon>Eukaryota</taxon>
        <taxon>Fungi</taxon>
        <taxon>Dikarya</taxon>
        <taxon>Basidiomycota</taxon>
        <taxon>Agaricomycotina</taxon>
        <taxon>Agaricomycetes</taxon>
        <taxon>Agaricomycetidae</taxon>
        <taxon>Agaricales</taxon>
        <taxon>Marasmiineae</taxon>
        <taxon>Mycenaceae</taxon>
        <taxon>Favolaschia</taxon>
    </lineage>
</organism>
<feature type="transmembrane region" description="Helical" evidence="2">
    <location>
        <begin position="122"/>
        <end position="141"/>
    </location>
</feature>
<feature type="domain" description="DUF6535" evidence="3">
    <location>
        <begin position="28"/>
        <end position="161"/>
    </location>
</feature>
<evidence type="ECO:0000313" key="4">
    <source>
        <dbReference type="EMBL" id="KAK6971882.1"/>
    </source>
</evidence>
<sequence>MARDVAQTISQPPVTSDPDADSHAAGIWSVYVSEAEKYDKSLVESWKSDMEGMLIFAGLFSASLTAFLVESYKSLNSDSSDDTVRLLNQISQQLAASAKGTTFDIPPAPSFAPPASALACNMFWFISLSLSLSCALIATLVEQWARDFIHRTEIQSPYLLLLVLRAERLQYAPRRGALAAFAAYLLDAFLRWLGRFPRARQYPAGCGNHHYAG</sequence>
<evidence type="ECO:0000259" key="3">
    <source>
        <dbReference type="Pfam" id="PF20153"/>
    </source>
</evidence>
<protein>
    <recommendedName>
        <fullName evidence="3">DUF6535 domain-containing protein</fullName>
    </recommendedName>
</protein>
<keyword evidence="5" id="KW-1185">Reference proteome</keyword>
<keyword evidence="2" id="KW-0472">Membrane</keyword>
<comment type="caution">
    <text evidence="4">The sequence shown here is derived from an EMBL/GenBank/DDBJ whole genome shotgun (WGS) entry which is preliminary data.</text>
</comment>
<reference evidence="4 5" key="1">
    <citation type="journal article" date="2024" name="J Genomics">
        <title>Draft genome sequencing and assembly of Favolaschia claudopus CIRM-BRFM 2984 isolated from oak limbs.</title>
        <authorList>
            <person name="Navarro D."/>
            <person name="Drula E."/>
            <person name="Chaduli D."/>
            <person name="Cazenave R."/>
            <person name="Ahrendt S."/>
            <person name="Wang J."/>
            <person name="Lipzen A."/>
            <person name="Daum C."/>
            <person name="Barry K."/>
            <person name="Grigoriev I.V."/>
            <person name="Favel A."/>
            <person name="Rosso M.N."/>
            <person name="Martin F."/>
        </authorList>
    </citation>
    <scope>NUCLEOTIDE SEQUENCE [LARGE SCALE GENOMIC DNA]</scope>
    <source>
        <strain evidence="4 5">CIRM-BRFM 2984</strain>
    </source>
</reference>
<evidence type="ECO:0000256" key="1">
    <source>
        <dbReference type="SAM" id="MobiDB-lite"/>
    </source>
</evidence>
<keyword evidence="2" id="KW-1133">Transmembrane helix</keyword>
<name>A0AAV9Z5G8_9AGAR</name>
<proteinExistence type="predicted"/>
<dbReference type="InterPro" id="IPR045338">
    <property type="entry name" value="DUF6535"/>
</dbReference>
<feature type="region of interest" description="Disordered" evidence="1">
    <location>
        <begin position="1"/>
        <end position="21"/>
    </location>
</feature>
<keyword evidence="2" id="KW-0812">Transmembrane</keyword>
<evidence type="ECO:0000313" key="5">
    <source>
        <dbReference type="Proteomes" id="UP001362999"/>
    </source>
</evidence>
<gene>
    <name evidence="4" type="ORF">R3P38DRAFT_3297686</name>
</gene>
<dbReference type="Pfam" id="PF20153">
    <property type="entry name" value="DUF6535"/>
    <property type="match status" value="1"/>
</dbReference>
<feature type="transmembrane region" description="Helical" evidence="2">
    <location>
        <begin position="50"/>
        <end position="69"/>
    </location>
</feature>